<keyword evidence="1" id="KW-0805">Transcription regulation</keyword>
<feature type="domain" description="BHLH" evidence="7">
    <location>
        <begin position="64"/>
        <end position="116"/>
    </location>
</feature>
<dbReference type="Gene3D" id="4.10.280.10">
    <property type="entry name" value="Helix-loop-helix DNA-binding domain"/>
    <property type="match status" value="1"/>
</dbReference>
<feature type="compositionally biased region" description="Basic and acidic residues" evidence="6">
    <location>
        <begin position="44"/>
        <end position="59"/>
    </location>
</feature>
<evidence type="ECO:0000313" key="8">
    <source>
        <dbReference type="EMBL" id="KAJ7339771.1"/>
    </source>
</evidence>
<keyword evidence="5" id="KW-0539">Nucleus</keyword>
<dbReference type="SMART" id="SM00353">
    <property type="entry name" value="HLH"/>
    <property type="match status" value="1"/>
</dbReference>
<organism evidence="8 9">
    <name type="scientific">Mycena albidolilacea</name>
    <dbReference type="NCBI Taxonomy" id="1033008"/>
    <lineage>
        <taxon>Eukaryota</taxon>
        <taxon>Fungi</taxon>
        <taxon>Dikarya</taxon>
        <taxon>Basidiomycota</taxon>
        <taxon>Agaricomycotina</taxon>
        <taxon>Agaricomycetes</taxon>
        <taxon>Agaricomycetidae</taxon>
        <taxon>Agaricales</taxon>
        <taxon>Marasmiineae</taxon>
        <taxon>Mycenaceae</taxon>
        <taxon>Mycena</taxon>
    </lineage>
</organism>
<feature type="region of interest" description="Disordered" evidence="6">
    <location>
        <begin position="1"/>
        <end position="22"/>
    </location>
</feature>
<dbReference type="GO" id="GO:0003700">
    <property type="term" value="F:DNA-binding transcription factor activity"/>
    <property type="evidence" value="ECO:0007669"/>
    <property type="project" value="TreeGrafter"/>
</dbReference>
<feature type="region of interest" description="Disordered" evidence="6">
    <location>
        <begin position="44"/>
        <end position="76"/>
    </location>
</feature>
<dbReference type="Proteomes" id="UP001218218">
    <property type="component" value="Unassembled WGS sequence"/>
</dbReference>
<dbReference type="EMBL" id="JARIHO010000027">
    <property type="protein sequence ID" value="KAJ7339771.1"/>
    <property type="molecule type" value="Genomic_DNA"/>
</dbReference>
<sequence>MSSSQFLSEAASLSSSSIPTGPPLLLPPLSLSPIVEGEARLLSRRRSLESDDSVHEKQRSSTAARRASHNAVERERRDKLNARISELASLLPNLAGVRRPSRMAITKSSIAYLHSSRRHRSLASYQLRALHAEAEMLRAEVNQWRHRAAMPSVLEPRRGDGFMRVLTGAEFEFDSPVDVYDDDEFDEHYTNAMFSHPPAMHHYSPSYPQQQSPFAYDVSPPSSSSGFSSPHSTPPLSTTFHIPEYAANAKFDGPSREPVIVSPIPANPFEAQHFILKTEDEWAMYAPPPTSFAEQAHAW</sequence>
<dbReference type="PANTHER" id="PTHR10328:SF3">
    <property type="entry name" value="PROTEIN MAX"/>
    <property type="match status" value="1"/>
</dbReference>
<accession>A0AAD7EN06</accession>
<gene>
    <name evidence="8" type="ORF">DFH08DRAFT_875509</name>
</gene>
<dbReference type="InterPro" id="IPR036638">
    <property type="entry name" value="HLH_DNA-bd_sf"/>
</dbReference>
<feature type="compositionally biased region" description="Low complexity" evidence="6">
    <location>
        <begin position="1"/>
        <end position="19"/>
    </location>
</feature>
<keyword evidence="3" id="KW-0010">Activator</keyword>
<keyword evidence="2" id="KW-0238">DNA-binding</keyword>
<proteinExistence type="predicted"/>
<name>A0AAD7EN06_9AGAR</name>
<evidence type="ECO:0000256" key="5">
    <source>
        <dbReference type="ARBA" id="ARBA00023242"/>
    </source>
</evidence>
<dbReference type="AlphaFoldDB" id="A0AAD7EN06"/>
<dbReference type="GO" id="GO:0090575">
    <property type="term" value="C:RNA polymerase II transcription regulator complex"/>
    <property type="evidence" value="ECO:0007669"/>
    <property type="project" value="TreeGrafter"/>
</dbReference>
<evidence type="ECO:0000256" key="3">
    <source>
        <dbReference type="ARBA" id="ARBA00023159"/>
    </source>
</evidence>
<protein>
    <recommendedName>
        <fullName evidence="7">BHLH domain-containing protein</fullName>
    </recommendedName>
</protein>
<dbReference type="SUPFAM" id="SSF47459">
    <property type="entry name" value="HLH, helix-loop-helix DNA-binding domain"/>
    <property type="match status" value="1"/>
</dbReference>
<evidence type="ECO:0000256" key="6">
    <source>
        <dbReference type="SAM" id="MobiDB-lite"/>
    </source>
</evidence>
<dbReference type="GO" id="GO:0003677">
    <property type="term" value="F:DNA binding"/>
    <property type="evidence" value="ECO:0007669"/>
    <property type="project" value="UniProtKB-KW"/>
</dbReference>
<evidence type="ECO:0000256" key="2">
    <source>
        <dbReference type="ARBA" id="ARBA00023125"/>
    </source>
</evidence>
<dbReference type="GO" id="GO:0046983">
    <property type="term" value="F:protein dimerization activity"/>
    <property type="evidence" value="ECO:0007669"/>
    <property type="project" value="InterPro"/>
</dbReference>
<evidence type="ECO:0000313" key="9">
    <source>
        <dbReference type="Proteomes" id="UP001218218"/>
    </source>
</evidence>
<keyword evidence="4" id="KW-0804">Transcription</keyword>
<dbReference type="PANTHER" id="PTHR10328">
    <property type="entry name" value="PROTEIN MAX MYC-ASSOCIATED FACTOR X"/>
    <property type="match status" value="1"/>
</dbReference>
<comment type="caution">
    <text evidence="8">The sequence shown here is derived from an EMBL/GenBank/DDBJ whole genome shotgun (WGS) entry which is preliminary data.</text>
</comment>
<evidence type="ECO:0000259" key="7">
    <source>
        <dbReference type="PROSITE" id="PS50888"/>
    </source>
</evidence>
<dbReference type="PROSITE" id="PS50888">
    <property type="entry name" value="BHLH"/>
    <property type="match status" value="1"/>
</dbReference>
<evidence type="ECO:0000256" key="1">
    <source>
        <dbReference type="ARBA" id="ARBA00023015"/>
    </source>
</evidence>
<evidence type="ECO:0000256" key="4">
    <source>
        <dbReference type="ARBA" id="ARBA00023163"/>
    </source>
</evidence>
<reference evidence="8" key="1">
    <citation type="submission" date="2023-03" db="EMBL/GenBank/DDBJ databases">
        <title>Massive genome expansion in bonnet fungi (Mycena s.s.) driven by repeated elements and novel gene families across ecological guilds.</title>
        <authorList>
            <consortium name="Lawrence Berkeley National Laboratory"/>
            <person name="Harder C.B."/>
            <person name="Miyauchi S."/>
            <person name="Viragh M."/>
            <person name="Kuo A."/>
            <person name="Thoen E."/>
            <person name="Andreopoulos B."/>
            <person name="Lu D."/>
            <person name="Skrede I."/>
            <person name="Drula E."/>
            <person name="Henrissat B."/>
            <person name="Morin E."/>
            <person name="Kohler A."/>
            <person name="Barry K."/>
            <person name="LaButti K."/>
            <person name="Morin E."/>
            <person name="Salamov A."/>
            <person name="Lipzen A."/>
            <person name="Mereny Z."/>
            <person name="Hegedus B."/>
            <person name="Baldrian P."/>
            <person name="Stursova M."/>
            <person name="Weitz H."/>
            <person name="Taylor A."/>
            <person name="Grigoriev I.V."/>
            <person name="Nagy L.G."/>
            <person name="Martin F."/>
            <person name="Kauserud H."/>
        </authorList>
    </citation>
    <scope>NUCLEOTIDE SEQUENCE</scope>
    <source>
        <strain evidence="8">CBHHK002</strain>
    </source>
</reference>
<dbReference type="Pfam" id="PF00010">
    <property type="entry name" value="HLH"/>
    <property type="match status" value="1"/>
</dbReference>
<keyword evidence="9" id="KW-1185">Reference proteome</keyword>
<dbReference type="GO" id="GO:0045944">
    <property type="term" value="P:positive regulation of transcription by RNA polymerase II"/>
    <property type="evidence" value="ECO:0007669"/>
    <property type="project" value="TreeGrafter"/>
</dbReference>
<dbReference type="InterPro" id="IPR011598">
    <property type="entry name" value="bHLH_dom"/>
</dbReference>